<name>A0A1N7L7L4_9BACT</name>
<sequence length="199" mass="22722">MKKNLSILFALIGWFAVLSQLYLALQNRATPVPEALVRFFSYFTILTNTLVASYFTAQTTTNDKISFFNRKGSLSAITVYILVVGIVYQVALRSIWNPEGLQKITDELLHTVIPVLTLVYWYLYEKKNQLTWQLLPAWLTYPAVYLVYIMIRGHFSGFYPYPFVNVAEIGYGQTAINSLGVLLLFVVLSSGLILIKRIF</sequence>
<organism evidence="2 3">
    <name type="scientific">Belliella pelovolcani</name>
    <dbReference type="NCBI Taxonomy" id="529505"/>
    <lineage>
        <taxon>Bacteria</taxon>
        <taxon>Pseudomonadati</taxon>
        <taxon>Bacteroidota</taxon>
        <taxon>Cytophagia</taxon>
        <taxon>Cytophagales</taxon>
        <taxon>Cyclobacteriaceae</taxon>
        <taxon>Belliella</taxon>
    </lineage>
</organism>
<proteinExistence type="predicted"/>
<evidence type="ECO:0000313" key="3">
    <source>
        <dbReference type="Proteomes" id="UP000186026"/>
    </source>
</evidence>
<protein>
    <recommendedName>
        <fullName evidence="4">FAR-17a/AIG1-like protein</fullName>
    </recommendedName>
</protein>
<feature type="transmembrane region" description="Helical" evidence="1">
    <location>
        <begin position="175"/>
        <end position="195"/>
    </location>
</feature>
<keyword evidence="1" id="KW-1133">Transmembrane helix</keyword>
<accession>A0A1N7L7L4</accession>
<dbReference type="AlphaFoldDB" id="A0A1N7L7L4"/>
<feature type="transmembrane region" description="Helical" evidence="1">
    <location>
        <begin position="39"/>
        <end position="57"/>
    </location>
</feature>
<dbReference type="STRING" id="529505.SAMN05421761_10396"/>
<keyword evidence="1" id="KW-0472">Membrane</keyword>
<dbReference type="NCBIfam" id="NF038065">
    <property type="entry name" value="Pr6Pr"/>
    <property type="match status" value="1"/>
</dbReference>
<evidence type="ECO:0008006" key="4">
    <source>
        <dbReference type="Google" id="ProtNLM"/>
    </source>
</evidence>
<evidence type="ECO:0000313" key="2">
    <source>
        <dbReference type="EMBL" id="SIS69670.1"/>
    </source>
</evidence>
<dbReference type="Proteomes" id="UP000186026">
    <property type="component" value="Unassembled WGS sequence"/>
</dbReference>
<gene>
    <name evidence="2" type="ORF">SAMN05421761_10396</name>
</gene>
<dbReference type="EMBL" id="FTOP01000003">
    <property type="protein sequence ID" value="SIS69670.1"/>
    <property type="molecule type" value="Genomic_DNA"/>
</dbReference>
<dbReference type="OrthoDB" id="9809977at2"/>
<reference evidence="3" key="1">
    <citation type="submission" date="2017-01" db="EMBL/GenBank/DDBJ databases">
        <authorList>
            <person name="Varghese N."/>
            <person name="Submissions S."/>
        </authorList>
    </citation>
    <scope>NUCLEOTIDE SEQUENCE [LARGE SCALE GENOMIC DNA]</scope>
    <source>
        <strain evidence="3">DSM 46698</strain>
    </source>
</reference>
<feature type="transmembrane region" description="Helical" evidence="1">
    <location>
        <begin position="77"/>
        <end position="96"/>
    </location>
</feature>
<evidence type="ECO:0000256" key="1">
    <source>
        <dbReference type="SAM" id="Phobius"/>
    </source>
</evidence>
<feature type="transmembrane region" description="Helical" evidence="1">
    <location>
        <begin position="136"/>
        <end position="155"/>
    </location>
</feature>
<keyword evidence="1" id="KW-0812">Transmembrane</keyword>
<dbReference type="RefSeq" id="WP_076498969.1">
    <property type="nucleotide sequence ID" value="NZ_FTOP01000003.1"/>
</dbReference>
<keyword evidence="3" id="KW-1185">Reference proteome</keyword>
<feature type="transmembrane region" description="Helical" evidence="1">
    <location>
        <begin position="108"/>
        <end position="124"/>
    </location>
</feature>
<dbReference type="InterPro" id="IPR049713">
    <property type="entry name" value="Pr6Pr-like"/>
</dbReference>